<feature type="transmembrane region" description="Helical" evidence="2">
    <location>
        <begin position="296"/>
        <end position="317"/>
    </location>
</feature>
<dbReference type="OrthoDB" id="9787514at2"/>
<gene>
    <name evidence="6" type="primary">gmr</name>
    <name evidence="6" type="ORF">MGMO_9c00430</name>
</gene>
<dbReference type="InterPro" id="IPR000014">
    <property type="entry name" value="PAS"/>
</dbReference>
<feature type="domain" description="GGDEF" evidence="5">
    <location>
        <begin position="554"/>
        <end position="687"/>
    </location>
</feature>
<dbReference type="CDD" id="cd01948">
    <property type="entry name" value="EAL"/>
    <property type="match status" value="1"/>
</dbReference>
<accession>V5C5W3</accession>
<dbReference type="Gene3D" id="3.30.450.20">
    <property type="entry name" value="PAS domain"/>
    <property type="match status" value="1"/>
</dbReference>
<dbReference type="PANTHER" id="PTHR44757">
    <property type="entry name" value="DIGUANYLATE CYCLASE DGCP"/>
    <property type="match status" value="1"/>
</dbReference>
<dbReference type="NCBIfam" id="TIGR00229">
    <property type="entry name" value="sensory_box"/>
    <property type="match status" value="1"/>
</dbReference>
<dbReference type="Gene3D" id="3.20.20.450">
    <property type="entry name" value="EAL domain"/>
    <property type="match status" value="1"/>
</dbReference>
<keyword evidence="2" id="KW-0472">Membrane</keyword>
<dbReference type="SUPFAM" id="SSF141868">
    <property type="entry name" value="EAL domain-like"/>
    <property type="match status" value="1"/>
</dbReference>
<dbReference type="PROSITE" id="PS50112">
    <property type="entry name" value="PAS"/>
    <property type="match status" value="1"/>
</dbReference>
<dbReference type="PROSITE" id="PS50883">
    <property type="entry name" value="EAL"/>
    <property type="match status" value="1"/>
</dbReference>
<dbReference type="EC" id="3.1.4.52" evidence="6"/>
<sequence length="941" mass="107131">MGSNSLFFSLRWKLAILFGIIFLILQSVFAFVAYFNAQDNFEKDRKNIQANHYNIANTLTKDSFLVLEQFAELVSVVNDTSQQSSKVQQHTVSSLNENWSRWQLIWDIENIAFFDKQSVLVKSWGTRLIDPDEKVRQVLLKELPEHQVFCPDNCYQQAIIPVMGKSDITGVFSVIRSFSDVIIKYRDATTSDIGILIVDNTAIDKAGKPSNSRWKYKLSGMTKPEKNSPVFEFISQHYTIDEFFNTSKRIGFNNALYEIRVLPIQESKGNDKPPFFFFIDDITKDIDHLNDDLKHIWIYSFLGLLASLLLILLALHVSLRPITRLSKALPLLSKNDFGQFREQITVKDSTSLGYDEMDKLSFTALNLADQLEHLEQEMRGQTFSLMEKSQELAKERDFIKQLVELAPIIVIIQKLNGIILTINHAGVEGLGTDSGSIIGKVFDVFLSDADQEHLKKLNRLRSGQFGDQIQLDGVLKTESGKLHDVSWLHKLLPSKQQGDDPVILTLGLDISERKIAEARNIRMAYYDYLTGLGNRRKFQEEFTQKLASAERYGYQLALFYLDLDRFKEINDSSGHDAGDNFLKLVASALKEAIRSTDLLCRLGGDEFTLLMPHADMTGVDHIAKKINNVLKELVFVCDDRNYTASTSIGVAIFPLHGSTVNELMAHADLAMYKAKELGRGQHHLFNPDYDYRSKLNQTVQWRNILEDAIANDRFVLFYQPILTIKSNNISHFECLVRLQQEDGKMLMPSDFVFRAEELGLIGKIDRIVLQKAVEQHLEFNRQGKMHKLSVNVSKRSFEDPAIFDYFAQLFSNPDVDQKRIIFEITDTAAVSNYQSTNVLINKISSLGCVLALNDFGVEYPSLHYLKNAPVDYVKIDGSLIRQLDKNDDDRVFVKALIDLAQAFGKKTVAEFVESEDTLTILKGFGIDYVQGYHIGKPKAME</sequence>
<organism evidence="6 7">
    <name type="scientific">Methyloglobulus morosus KoM1</name>
    <dbReference type="NCBI Taxonomy" id="1116472"/>
    <lineage>
        <taxon>Bacteria</taxon>
        <taxon>Pseudomonadati</taxon>
        <taxon>Pseudomonadota</taxon>
        <taxon>Gammaproteobacteria</taxon>
        <taxon>Methylococcales</taxon>
        <taxon>Methylococcaceae</taxon>
        <taxon>Methyloglobulus</taxon>
    </lineage>
</organism>
<proteinExistence type="predicted"/>
<dbReference type="Pfam" id="PF00563">
    <property type="entry name" value="EAL"/>
    <property type="match status" value="1"/>
</dbReference>
<protein>
    <submittedName>
        <fullName evidence="6">Cyclic di-GMP phosphodiesterase Gmr</fullName>
        <ecNumber evidence="6">3.1.4.52</ecNumber>
    </submittedName>
</protein>
<dbReference type="STRING" id="1116472.MGMO_9c00430"/>
<dbReference type="SMART" id="SM00267">
    <property type="entry name" value="GGDEF"/>
    <property type="match status" value="1"/>
</dbReference>
<dbReference type="SUPFAM" id="SSF55785">
    <property type="entry name" value="PYP-like sensor domain (PAS domain)"/>
    <property type="match status" value="1"/>
</dbReference>
<dbReference type="RefSeq" id="WP_023493258.1">
    <property type="nucleotide sequence ID" value="NZ_AYLO01000009.1"/>
</dbReference>
<reference evidence="6 7" key="1">
    <citation type="journal article" date="2013" name="Genome Announc.">
        <title>Draft Genome Sequence of the Methanotrophic Gammaproteobacterium Methyloglobulus morosus DSM 22980 Strain KoM1.</title>
        <authorList>
            <person name="Poehlein A."/>
            <person name="Deutzmann J.S."/>
            <person name="Daniel R."/>
            <person name="Simeonova D.D."/>
        </authorList>
    </citation>
    <scope>NUCLEOTIDE SEQUENCE [LARGE SCALE GENOMIC DNA]</scope>
    <source>
        <strain evidence="6 7">KoM1</strain>
    </source>
</reference>
<dbReference type="Pfam" id="PF00990">
    <property type="entry name" value="GGDEF"/>
    <property type="match status" value="1"/>
</dbReference>
<dbReference type="eggNOG" id="COG5001">
    <property type="taxonomic scope" value="Bacteria"/>
</dbReference>
<dbReference type="Gene3D" id="3.30.70.270">
    <property type="match status" value="1"/>
</dbReference>
<dbReference type="InterPro" id="IPR035965">
    <property type="entry name" value="PAS-like_dom_sf"/>
</dbReference>
<dbReference type="Proteomes" id="UP000017842">
    <property type="component" value="Unassembled WGS sequence"/>
</dbReference>
<keyword evidence="2" id="KW-0812">Transmembrane</keyword>
<dbReference type="PANTHER" id="PTHR44757:SF2">
    <property type="entry name" value="BIOFILM ARCHITECTURE MAINTENANCE PROTEIN MBAA"/>
    <property type="match status" value="1"/>
</dbReference>
<evidence type="ECO:0000256" key="2">
    <source>
        <dbReference type="SAM" id="Phobius"/>
    </source>
</evidence>
<dbReference type="InterPro" id="IPR029150">
    <property type="entry name" value="dCache_3"/>
</dbReference>
<evidence type="ECO:0000259" key="4">
    <source>
        <dbReference type="PROSITE" id="PS50883"/>
    </source>
</evidence>
<dbReference type="FunFam" id="3.30.70.270:FF:000001">
    <property type="entry name" value="Diguanylate cyclase domain protein"/>
    <property type="match status" value="1"/>
</dbReference>
<dbReference type="InterPro" id="IPR035919">
    <property type="entry name" value="EAL_sf"/>
</dbReference>
<keyword evidence="6" id="KW-0378">Hydrolase</keyword>
<evidence type="ECO:0000256" key="1">
    <source>
        <dbReference type="ARBA" id="ARBA00001946"/>
    </source>
</evidence>
<dbReference type="EMBL" id="AYLO01000009">
    <property type="protein sequence ID" value="ESS73847.1"/>
    <property type="molecule type" value="Genomic_DNA"/>
</dbReference>
<dbReference type="InterPro" id="IPR052155">
    <property type="entry name" value="Biofilm_reg_signaling"/>
</dbReference>
<name>V5C5W3_9GAMM</name>
<keyword evidence="2" id="KW-1133">Transmembrane helix</keyword>
<dbReference type="CDD" id="cd01949">
    <property type="entry name" value="GGDEF"/>
    <property type="match status" value="1"/>
</dbReference>
<dbReference type="InterPro" id="IPR000160">
    <property type="entry name" value="GGDEF_dom"/>
</dbReference>
<feature type="domain" description="EAL" evidence="4">
    <location>
        <begin position="698"/>
        <end position="941"/>
    </location>
</feature>
<keyword evidence="7" id="KW-1185">Reference proteome</keyword>
<dbReference type="InterPro" id="IPR043128">
    <property type="entry name" value="Rev_trsase/Diguanyl_cyclase"/>
</dbReference>
<comment type="caution">
    <text evidence="6">The sequence shown here is derived from an EMBL/GenBank/DDBJ whole genome shotgun (WGS) entry which is preliminary data.</text>
</comment>
<dbReference type="SUPFAM" id="SSF55073">
    <property type="entry name" value="Nucleotide cyclase"/>
    <property type="match status" value="1"/>
</dbReference>
<evidence type="ECO:0000259" key="5">
    <source>
        <dbReference type="PROSITE" id="PS50887"/>
    </source>
</evidence>
<evidence type="ECO:0000313" key="6">
    <source>
        <dbReference type="EMBL" id="ESS73847.1"/>
    </source>
</evidence>
<dbReference type="InterPro" id="IPR029787">
    <property type="entry name" value="Nucleotide_cyclase"/>
</dbReference>
<dbReference type="GO" id="GO:0071111">
    <property type="term" value="F:cyclic-guanylate-specific phosphodiesterase activity"/>
    <property type="evidence" value="ECO:0007669"/>
    <property type="project" value="UniProtKB-EC"/>
</dbReference>
<dbReference type="NCBIfam" id="TIGR00254">
    <property type="entry name" value="GGDEF"/>
    <property type="match status" value="1"/>
</dbReference>
<dbReference type="Pfam" id="PF14827">
    <property type="entry name" value="dCache_3"/>
    <property type="match status" value="1"/>
</dbReference>
<dbReference type="AlphaFoldDB" id="V5C5W3"/>
<comment type="cofactor">
    <cofactor evidence="1">
        <name>Mg(2+)</name>
        <dbReference type="ChEBI" id="CHEBI:18420"/>
    </cofactor>
</comment>
<dbReference type="SMART" id="SM00052">
    <property type="entry name" value="EAL"/>
    <property type="match status" value="1"/>
</dbReference>
<dbReference type="PROSITE" id="PS50887">
    <property type="entry name" value="GGDEF"/>
    <property type="match status" value="1"/>
</dbReference>
<evidence type="ECO:0000259" key="3">
    <source>
        <dbReference type="PROSITE" id="PS50112"/>
    </source>
</evidence>
<feature type="domain" description="PAS" evidence="3">
    <location>
        <begin position="395"/>
        <end position="464"/>
    </location>
</feature>
<dbReference type="InterPro" id="IPR001633">
    <property type="entry name" value="EAL_dom"/>
</dbReference>
<evidence type="ECO:0000313" key="7">
    <source>
        <dbReference type="Proteomes" id="UP000017842"/>
    </source>
</evidence>